<dbReference type="Pfam" id="PF05033">
    <property type="entry name" value="Pre-SET"/>
    <property type="match status" value="1"/>
</dbReference>
<dbReference type="InterPro" id="IPR001214">
    <property type="entry name" value="SET_dom"/>
</dbReference>
<evidence type="ECO:0000256" key="1">
    <source>
        <dbReference type="ARBA" id="ARBA00004123"/>
    </source>
</evidence>
<feature type="compositionally biased region" description="Polar residues" evidence="15">
    <location>
        <begin position="1191"/>
        <end position="1214"/>
    </location>
</feature>
<dbReference type="CDD" id="cd20382">
    <property type="entry name" value="Tudor_SETDB1_rpt1"/>
    <property type="match status" value="1"/>
</dbReference>
<dbReference type="GO" id="GO:0005694">
    <property type="term" value="C:chromosome"/>
    <property type="evidence" value="ECO:0007669"/>
    <property type="project" value="UniProtKB-SubCell"/>
</dbReference>
<evidence type="ECO:0000313" key="20">
    <source>
        <dbReference type="Proteomes" id="UP001497525"/>
    </source>
</evidence>
<feature type="compositionally biased region" description="Low complexity" evidence="15">
    <location>
        <begin position="489"/>
        <end position="503"/>
    </location>
</feature>
<dbReference type="Pfam" id="PF18359">
    <property type="entry name" value="Tudor_5"/>
    <property type="match status" value="1"/>
</dbReference>
<feature type="domain" description="MBD" evidence="18">
    <location>
        <begin position="571"/>
        <end position="643"/>
    </location>
</feature>
<feature type="compositionally biased region" description="Polar residues" evidence="15">
    <location>
        <begin position="1308"/>
        <end position="1319"/>
    </location>
</feature>
<evidence type="ECO:0000259" key="18">
    <source>
        <dbReference type="PROSITE" id="PS50982"/>
    </source>
</evidence>
<sequence>MNNVQTLATELTEVICSSFSMDELLEFVLSFIEERHKDELNAVTDPELKRRVLEDRLPSAFEECGLLDAMMKLFSDMSIGSRLDHLEKEKVALQSEIQKMNYKIDKLISSMTALQINSFGRVIRLFDNRIIDLAEDEDVEVIEKPTSRSVDRASIQSANSSFRTLQPSELLIGLVLTVSQPVLCRKGRHTWFPGRVSLCRPAPHALTEVAELSLSGVTRSINSSTDQIVYTITLDAPHGKEPEVCNATPDSIALAVSALELKQKYPVGARVVSIYRDDDGGIGYYSGLIAEPPSERNNHRYLLFFDDGYTQYSPPGEIYRICSQSKENWKQASEGSQDFIKRYLAQYPQRPMVRLKPGQLIETELDGDWIKATVVKVDASLALLHFSSSHSEWIYRGSTRLEPLYSETHPDSNRMRGSRNQRVEVQYNSVDASLSSSAPSAKLRSVRKSATGNTAPTAGIGSQPKPRSPTPRPASDMTRERKPLDDHSNSSSATTKTTAETGTGPSGGSSTGGGLNPSDLENSGIVVPYLDHLFADLELRPYVPHKCDSSCLIYYNKKCPEKPVSENPFDYKGLNPLEIPFHCGWLRYLMIGYPRECGRQVVVYNAPCGRQLRSMHEVQRFLDKTDSQLTTELFSFDCSFSINREFHAEKTLTNITDLSYGKENVPVPCVNSVDNEVPGYIDYIPNRQPVGNVPLVEDPNFIVCCDCTDNCRDRTKCSCQQLTAEASSLTNPGGIVDSQAGYHYRRLSQFTVGGIYECNSQCKCDRRCSNRVVQQGLWTRLQVFKTSRKGWGIRALNPIPKGTFLCTYAGAIYDEAMAVQQGFDFGDEYQADLDYIETVEKPKEGYESSPEDPDNTLSSTETSKPFIRSQDQNRPKKDEDETEHSPDSSPEKRKSQAAIADIESDGHGDTCSGTSSSVSEANLNEIEEDCISHSSERSTVTSHRNLFVALDCLPKNNLIPSHSSGDKKSAPSGNISRDLSKVEPVTVEASKNPNPGKSPNSETHTCPRSLSNLASAACKLSLGPSSTPTRVQDTDLIEILDSPEAPRVGDHSPRVSLARTEKVSITVETSRESISGEPAVEASNSEAGSTINSVVLNTTQAQISGGENSDRSDDTRGNENDSNRPFSERNDTERCSSIIDESQIRLAQLDLTGDNSLLATKDFTGSASAAQFPGSVQSTDHSDCDSDESKVNSLTSLPSPATESDDTTPASTTRKSVEIRNFAGLSSPESVAMSGKVPSSSSQKFKQKPEEKKSKTSKSKKPHGPRKSVTIITPLSDDNDTDVSSPAQSRKKSVEIKSFEEVPDSGKSETLSLNSQGVNEASLSGSKLEVIRTPGTKDESDSVCSAGIVKKSIEIKSFEELCVSELVINVASSAELKSVKSETSEQKSVAKRSHSSGKSKRHRKYVPSFRFGLMTRFRAAKRRLKKLESKRLARERFRNRSRGLPPEFKHFRNAHELIRQADFSRSLRIELSPVKAVSLPAPDSETDRRLKRLARRRERNRLARSLASRQEEVKSTGVETSTAKSSDTAPSQKVEDSRPPQASDGSPAPHSPLTLRLRRLTSRKSGLPTFETVPSRPSMKKSGEESPKRSASADRTVSDRRYPKRELRRGEKKEKTPEEDFMGKHAEMRSSRSRDSHRDSQSHRSREHHHHQSQQPQQPRKCYPVARDDWLLARTYFQDENPYIMDAKKMGNLGRYFNHSCNPNVFVQNVFIESHDPRFPEVAFFTKRNIEAGEEMTWDYGYTVDAVPFKVLYCYCGEPNCRIRLL</sequence>
<dbReference type="Gene3D" id="2.30.30.140">
    <property type="match status" value="2"/>
</dbReference>
<dbReference type="Pfam" id="PF00856">
    <property type="entry name" value="SET"/>
    <property type="match status" value="1"/>
</dbReference>
<feature type="region of interest" description="Disordered" evidence="15">
    <location>
        <begin position="1496"/>
        <end position="1662"/>
    </location>
</feature>
<dbReference type="CDD" id="cd21181">
    <property type="entry name" value="Tudor_SETDB1_rpt2"/>
    <property type="match status" value="1"/>
</dbReference>
<feature type="compositionally biased region" description="Gly residues" evidence="15">
    <location>
        <begin position="504"/>
        <end position="515"/>
    </location>
</feature>
<dbReference type="EMBL" id="CAXLJL010000922">
    <property type="protein sequence ID" value="CAL5141636.1"/>
    <property type="molecule type" value="Genomic_DNA"/>
</dbReference>
<feature type="compositionally biased region" description="Basic and acidic residues" evidence="15">
    <location>
        <begin position="477"/>
        <end position="488"/>
    </location>
</feature>
<dbReference type="SUPFAM" id="SSF54171">
    <property type="entry name" value="DNA-binding domain"/>
    <property type="match status" value="1"/>
</dbReference>
<dbReference type="InterPro" id="IPR016177">
    <property type="entry name" value="DNA-bd_dom_sf"/>
</dbReference>
<keyword evidence="11" id="KW-0156">Chromatin regulator</keyword>
<feature type="region of interest" description="Disordered" evidence="15">
    <location>
        <begin position="842"/>
        <end position="898"/>
    </location>
</feature>
<evidence type="ECO:0000313" key="19">
    <source>
        <dbReference type="EMBL" id="CAL5141636.1"/>
    </source>
</evidence>
<feature type="compositionally biased region" description="Basic and acidic residues" evidence="15">
    <location>
        <begin position="1108"/>
        <end position="1134"/>
    </location>
</feature>
<feature type="region of interest" description="Disordered" evidence="15">
    <location>
        <begin position="1169"/>
        <end position="1319"/>
    </location>
</feature>
<evidence type="ECO:0000256" key="8">
    <source>
        <dbReference type="ARBA" id="ARBA00022723"/>
    </source>
</evidence>
<dbReference type="InterPro" id="IPR007728">
    <property type="entry name" value="Pre-SET_dom"/>
</dbReference>
<dbReference type="SUPFAM" id="SSF82199">
    <property type="entry name" value="SET domain"/>
    <property type="match status" value="2"/>
</dbReference>
<evidence type="ECO:0000256" key="2">
    <source>
        <dbReference type="ARBA" id="ARBA00004286"/>
    </source>
</evidence>
<dbReference type="InterPro" id="IPR041291">
    <property type="entry name" value="TUDOR_5"/>
</dbReference>
<feature type="domain" description="SET" evidence="16">
    <location>
        <begin position="779"/>
        <end position="1741"/>
    </location>
</feature>
<keyword evidence="7" id="KW-0949">S-adenosyl-L-methionine</keyword>
<dbReference type="Pfam" id="PF01429">
    <property type="entry name" value="MBD"/>
    <property type="match status" value="1"/>
</dbReference>
<keyword evidence="12" id="KW-0805">Transcription regulation</keyword>
<evidence type="ECO:0000256" key="7">
    <source>
        <dbReference type="ARBA" id="ARBA00022691"/>
    </source>
</evidence>
<evidence type="ECO:0000256" key="4">
    <source>
        <dbReference type="ARBA" id="ARBA00022491"/>
    </source>
</evidence>
<dbReference type="InterPro" id="IPR002999">
    <property type="entry name" value="Tudor"/>
</dbReference>
<dbReference type="Gene3D" id="3.30.890.10">
    <property type="entry name" value="Methyl-cpg-binding Protein 2, Chain A"/>
    <property type="match status" value="1"/>
</dbReference>
<feature type="compositionally biased region" description="Basic residues" evidence="15">
    <location>
        <begin position="1255"/>
        <end position="1266"/>
    </location>
</feature>
<organism evidence="19 20">
    <name type="scientific">Calicophoron daubneyi</name>
    <name type="common">Rumen fluke</name>
    <name type="synonym">Paramphistomum daubneyi</name>
    <dbReference type="NCBI Taxonomy" id="300641"/>
    <lineage>
        <taxon>Eukaryota</taxon>
        <taxon>Metazoa</taxon>
        <taxon>Spiralia</taxon>
        <taxon>Lophotrochozoa</taxon>
        <taxon>Platyhelminthes</taxon>
        <taxon>Trematoda</taxon>
        <taxon>Digenea</taxon>
        <taxon>Plagiorchiida</taxon>
        <taxon>Pronocephalata</taxon>
        <taxon>Paramphistomoidea</taxon>
        <taxon>Paramphistomidae</taxon>
        <taxon>Calicophoron</taxon>
    </lineage>
</organism>
<dbReference type="GO" id="GO:0003677">
    <property type="term" value="F:DNA binding"/>
    <property type="evidence" value="ECO:0007669"/>
    <property type="project" value="InterPro"/>
</dbReference>
<dbReference type="Gene3D" id="2.170.270.10">
    <property type="entry name" value="SET domain"/>
    <property type="match status" value="2"/>
</dbReference>
<protein>
    <recommendedName>
        <fullName evidence="21">Histone-lysine N-methyltransferase eggless</fullName>
    </recommendedName>
</protein>
<dbReference type="InterPro" id="IPR046341">
    <property type="entry name" value="SET_dom_sf"/>
</dbReference>
<keyword evidence="4" id="KW-0678">Repressor</keyword>
<feature type="compositionally biased region" description="Low complexity" evidence="15">
    <location>
        <begin position="430"/>
        <end position="443"/>
    </location>
</feature>
<feature type="compositionally biased region" description="Polar residues" evidence="15">
    <location>
        <begin position="989"/>
        <end position="1008"/>
    </location>
</feature>
<dbReference type="GO" id="GO:0070828">
    <property type="term" value="P:heterochromatin organization"/>
    <property type="evidence" value="ECO:0007669"/>
    <property type="project" value="TreeGrafter"/>
</dbReference>
<keyword evidence="8" id="KW-0479">Metal-binding</keyword>
<feature type="compositionally biased region" description="Basic and acidic residues" evidence="15">
    <location>
        <begin position="871"/>
        <end position="894"/>
    </location>
</feature>
<dbReference type="SMART" id="SM00317">
    <property type="entry name" value="SET"/>
    <property type="match status" value="1"/>
</dbReference>
<gene>
    <name evidence="19" type="ORF">CDAUBV1_LOCUS16913</name>
</gene>
<keyword evidence="14" id="KW-0539">Nucleus</keyword>
<feature type="region of interest" description="Disordered" evidence="15">
    <location>
        <begin position="1068"/>
        <end position="1088"/>
    </location>
</feature>
<evidence type="ECO:0000259" key="16">
    <source>
        <dbReference type="PROSITE" id="PS50280"/>
    </source>
</evidence>
<keyword evidence="9" id="KW-0677">Repeat</keyword>
<dbReference type="Proteomes" id="UP001497525">
    <property type="component" value="Unassembled WGS sequence"/>
</dbReference>
<dbReference type="GO" id="GO:0046974">
    <property type="term" value="F:histone H3K9 methyltransferase activity"/>
    <property type="evidence" value="ECO:0007669"/>
    <property type="project" value="UniProtKB-ARBA"/>
</dbReference>
<evidence type="ECO:0000256" key="5">
    <source>
        <dbReference type="ARBA" id="ARBA00022603"/>
    </source>
</evidence>
<evidence type="ECO:0000256" key="3">
    <source>
        <dbReference type="ARBA" id="ARBA00022454"/>
    </source>
</evidence>
<dbReference type="PROSITE" id="PS50867">
    <property type="entry name" value="PRE_SET"/>
    <property type="match status" value="1"/>
</dbReference>
<feature type="region of interest" description="Disordered" evidence="15">
    <location>
        <begin position="1100"/>
        <end position="1134"/>
    </location>
</feature>
<evidence type="ECO:0000256" key="13">
    <source>
        <dbReference type="ARBA" id="ARBA00023163"/>
    </source>
</evidence>
<dbReference type="GO" id="GO:0008270">
    <property type="term" value="F:zinc ion binding"/>
    <property type="evidence" value="ECO:0007669"/>
    <property type="project" value="InterPro"/>
</dbReference>
<evidence type="ECO:0000256" key="6">
    <source>
        <dbReference type="ARBA" id="ARBA00022679"/>
    </source>
</evidence>
<dbReference type="SMART" id="SM00391">
    <property type="entry name" value="MBD"/>
    <property type="match status" value="1"/>
</dbReference>
<keyword evidence="5" id="KW-0489">Methyltransferase</keyword>
<dbReference type="GO" id="GO:0032259">
    <property type="term" value="P:methylation"/>
    <property type="evidence" value="ECO:0007669"/>
    <property type="project" value="UniProtKB-KW"/>
</dbReference>
<evidence type="ECO:0000256" key="12">
    <source>
        <dbReference type="ARBA" id="ARBA00023015"/>
    </source>
</evidence>
<evidence type="ECO:0000256" key="10">
    <source>
        <dbReference type="ARBA" id="ARBA00022833"/>
    </source>
</evidence>
<feature type="region of interest" description="Disordered" evidence="15">
    <location>
        <begin position="959"/>
        <end position="1008"/>
    </location>
</feature>
<dbReference type="InterPro" id="IPR051516">
    <property type="entry name" value="SETDB_methyltransferase"/>
</dbReference>
<dbReference type="Pfam" id="PF18358">
    <property type="entry name" value="Tudor_4"/>
    <property type="match status" value="1"/>
</dbReference>
<evidence type="ECO:0008006" key="21">
    <source>
        <dbReference type="Google" id="ProtNLM"/>
    </source>
</evidence>
<feature type="compositionally biased region" description="Basic and acidic residues" evidence="15">
    <location>
        <begin position="1180"/>
        <end position="1190"/>
    </location>
</feature>
<dbReference type="GO" id="GO:0010629">
    <property type="term" value="P:negative regulation of gene expression"/>
    <property type="evidence" value="ECO:0007669"/>
    <property type="project" value="TreeGrafter"/>
</dbReference>
<keyword evidence="6" id="KW-0808">Transferase</keyword>
<name>A0AAV2TZA7_CALDB</name>
<feature type="compositionally biased region" description="Basic and acidic residues" evidence="15">
    <location>
        <begin position="1292"/>
        <end position="1307"/>
    </location>
</feature>
<reference evidence="19" key="1">
    <citation type="submission" date="2024-06" db="EMBL/GenBank/DDBJ databases">
        <authorList>
            <person name="Liu X."/>
            <person name="Lenzi L."/>
            <person name="Haldenby T S."/>
            <person name="Uol C."/>
        </authorList>
    </citation>
    <scope>NUCLEOTIDE SEQUENCE</scope>
</reference>
<keyword evidence="10" id="KW-0862">Zinc</keyword>
<evidence type="ECO:0000256" key="15">
    <source>
        <dbReference type="SAM" id="MobiDB-lite"/>
    </source>
</evidence>
<dbReference type="InterPro" id="IPR041292">
    <property type="entry name" value="Tudor_4"/>
</dbReference>
<keyword evidence="13" id="KW-0804">Transcription</keyword>
<dbReference type="SMART" id="SM00468">
    <property type="entry name" value="PreSET"/>
    <property type="match status" value="1"/>
</dbReference>
<dbReference type="PROSITE" id="PS50280">
    <property type="entry name" value="SET"/>
    <property type="match status" value="1"/>
</dbReference>
<proteinExistence type="predicted"/>
<feature type="compositionally biased region" description="Basic residues" evidence="15">
    <location>
        <begin position="1389"/>
        <end position="1402"/>
    </location>
</feature>
<dbReference type="InterPro" id="IPR001739">
    <property type="entry name" value="Methyl_CpG_DNA-bd"/>
</dbReference>
<keyword evidence="3" id="KW-0158">Chromosome</keyword>
<feature type="domain" description="Pre-SET" evidence="17">
    <location>
        <begin position="703"/>
        <end position="776"/>
    </location>
</feature>
<dbReference type="GO" id="GO:0005634">
    <property type="term" value="C:nucleus"/>
    <property type="evidence" value="ECO:0007669"/>
    <property type="project" value="UniProtKB-SubCell"/>
</dbReference>
<comment type="caution">
    <text evidence="19">The sequence shown here is derived from an EMBL/GenBank/DDBJ whole genome shotgun (WGS) entry which is preliminary data.</text>
</comment>
<feature type="region of interest" description="Disordered" evidence="15">
    <location>
        <begin position="1379"/>
        <end position="1402"/>
    </location>
</feature>
<feature type="compositionally biased region" description="Polar residues" evidence="15">
    <location>
        <begin position="1169"/>
        <end position="1179"/>
    </location>
</feature>
<accession>A0AAV2TZA7</accession>
<dbReference type="SMART" id="SM00333">
    <property type="entry name" value="TUDOR"/>
    <property type="match status" value="2"/>
</dbReference>
<evidence type="ECO:0000256" key="9">
    <source>
        <dbReference type="ARBA" id="ARBA00022737"/>
    </source>
</evidence>
<feature type="region of interest" description="Disordered" evidence="15">
    <location>
        <begin position="430"/>
        <end position="519"/>
    </location>
</feature>
<feature type="compositionally biased region" description="Basic and acidic residues" evidence="15">
    <location>
        <begin position="1581"/>
        <end position="1644"/>
    </location>
</feature>
<dbReference type="PANTHER" id="PTHR46024">
    <property type="entry name" value="HISTONE-LYSINE N-METHYLTRANSFERASE EGGLESS"/>
    <property type="match status" value="1"/>
</dbReference>
<evidence type="ECO:0000256" key="11">
    <source>
        <dbReference type="ARBA" id="ARBA00022853"/>
    </source>
</evidence>
<evidence type="ECO:0000256" key="14">
    <source>
        <dbReference type="ARBA" id="ARBA00023242"/>
    </source>
</evidence>
<dbReference type="PROSITE" id="PS50982">
    <property type="entry name" value="MBD"/>
    <property type="match status" value="1"/>
</dbReference>
<comment type="subcellular location">
    <subcellularLocation>
        <location evidence="2">Chromosome</location>
    </subcellularLocation>
    <subcellularLocation>
        <location evidence="1">Nucleus</location>
    </subcellularLocation>
</comment>
<feature type="compositionally biased region" description="Polar residues" evidence="15">
    <location>
        <begin position="1517"/>
        <end position="1531"/>
    </location>
</feature>
<evidence type="ECO:0000259" key="17">
    <source>
        <dbReference type="PROSITE" id="PS50867"/>
    </source>
</evidence>
<dbReference type="PANTHER" id="PTHR46024:SF1">
    <property type="entry name" value="HISTONE-LYSINE N-METHYLTRANSFERASE EGGLESS"/>
    <property type="match status" value="1"/>
</dbReference>